<gene>
    <name evidence="4" type="ORF">GSLYS_00008433001</name>
</gene>
<feature type="compositionally biased region" description="Low complexity" evidence="1">
    <location>
        <begin position="427"/>
        <end position="441"/>
    </location>
</feature>
<evidence type="ECO:0000256" key="2">
    <source>
        <dbReference type="SAM" id="Phobius"/>
    </source>
</evidence>
<accession>A0AAV2HM60</accession>
<dbReference type="AlphaFoldDB" id="A0AAV2HM60"/>
<organism evidence="4 5">
    <name type="scientific">Lymnaea stagnalis</name>
    <name type="common">Great pond snail</name>
    <name type="synonym">Helix stagnalis</name>
    <dbReference type="NCBI Taxonomy" id="6523"/>
    <lineage>
        <taxon>Eukaryota</taxon>
        <taxon>Metazoa</taxon>
        <taxon>Spiralia</taxon>
        <taxon>Lophotrochozoa</taxon>
        <taxon>Mollusca</taxon>
        <taxon>Gastropoda</taxon>
        <taxon>Heterobranchia</taxon>
        <taxon>Euthyneura</taxon>
        <taxon>Panpulmonata</taxon>
        <taxon>Hygrophila</taxon>
        <taxon>Lymnaeoidea</taxon>
        <taxon>Lymnaeidae</taxon>
        <taxon>Lymnaea</taxon>
    </lineage>
</organism>
<dbReference type="EMBL" id="CAXITT010000172">
    <property type="protein sequence ID" value="CAL1534473.1"/>
    <property type="molecule type" value="Genomic_DNA"/>
</dbReference>
<feature type="region of interest" description="Disordered" evidence="1">
    <location>
        <begin position="427"/>
        <end position="454"/>
    </location>
</feature>
<evidence type="ECO:0000259" key="3">
    <source>
        <dbReference type="Pfam" id="PF00144"/>
    </source>
</evidence>
<dbReference type="InterPro" id="IPR050491">
    <property type="entry name" value="AmpC-like"/>
</dbReference>
<feature type="transmembrane region" description="Helical" evidence="2">
    <location>
        <begin position="591"/>
        <end position="609"/>
    </location>
</feature>
<sequence length="612" mass="68065">MLPSGPTFLTLVVFFSVFHRRSFLRAQGTTVTVPNSVTMDGPLADDINRFVLHILHCHQSPALTLAIVKDGLVVLAKGYGYTSTNKSRPATSRTKFAIASLTKAFTATLVAKWVLEQKNITMDTPIRSYYPDFRVSDELRSSTATLRDLLSHRMGLPSFFQPLVMGFPADMSRDDLMQRLAYLPTNMQFRDKLVYNNYMYTLAAHVIERMSGQRKWEDLVREALLQPLKMNGTGFTEEADNFSDFALPCALVNGTMVDLSPELFKTVSPFGPAGSIYSNAEDMARWMNFLLSNGQAPDGTVVVDPGVIELTREPGMLSNLPFQELNKPCFPVGHVVQSYDMGWITANYRGHRQIYHTGGVVTHSSRLWLYPAAKAGIYINVNGPQEKKEKNSLLESLMYYASDLLLKEEPWLNRSVDCPVLSSLQQTTASSPTSQSTTAPPYEDHTLTDISGLDGTGNTTHSDLEDFIGVYTHRFFGDVTISRSPSNDSLVFKYGRFGWMNLSRVSPLTFKARYFGPLSFGNSLEDMMDRVVFSKGVYGGVNALALDFDPAAELVRFERAETDGGKGGMTNSANDRKTFKFNCLRAGDIDLGLKVSVVALLLIFIFYNTTSV</sequence>
<dbReference type="InterPro" id="IPR012338">
    <property type="entry name" value="Beta-lactam/transpept-like"/>
</dbReference>
<feature type="domain" description="Beta-lactamase-related" evidence="3">
    <location>
        <begin position="53"/>
        <end position="389"/>
    </location>
</feature>
<dbReference type="Pfam" id="PF00144">
    <property type="entry name" value="Beta-lactamase"/>
    <property type="match status" value="1"/>
</dbReference>
<keyword evidence="2" id="KW-0812">Transmembrane</keyword>
<evidence type="ECO:0000313" key="5">
    <source>
        <dbReference type="Proteomes" id="UP001497497"/>
    </source>
</evidence>
<protein>
    <recommendedName>
        <fullName evidence="3">Beta-lactamase-related domain-containing protein</fullName>
    </recommendedName>
</protein>
<name>A0AAV2HM60_LYMST</name>
<evidence type="ECO:0000313" key="4">
    <source>
        <dbReference type="EMBL" id="CAL1534473.1"/>
    </source>
</evidence>
<dbReference type="PANTHER" id="PTHR46825:SF15">
    <property type="entry name" value="BETA-LACTAMASE-RELATED DOMAIN-CONTAINING PROTEIN"/>
    <property type="match status" value="1"/>
</dbReference>
<comment type="caution">
    <text evidence="4">The sequence shown here is derived from an EMBL/GenBank/DDBJ whole genome shotgun (WGS) entry which is preliminary data.</text>
</comment>
<keyword evidence="2" id="KW-0472">Membrane</keyword>
<dbReference type="Gene3D" id="3.40.710.10">
    <property type="entry name" value="DD-peptidase/beta-lactamase superfamily"/>
    <property type="match status" value="1"/>
</dbReference>
<dbReference type="Proteomes" id="UP001497497">
    <property type="component" value="Unassembled WGS sequence"/>
</dbReference>
<keyword evidence="5" id="KW-1185">Reference proteome</keyword>
<dbReference type="InterPro" id="IPR001466">
    <property type="entry name" value="Beta-lactam-related"/>
</dbReference>
<dbReference type="SUPFAM" id="SSF56601">
    <property type="entry name" value="beta-lactamase/transpeptidase-like"/>
    <property type="match status" value="1"/>
</dbReference>
<evidence type="ECO:0000256" key="1">
    <source>
        <dbReference type="SAM" id="MobiDB-lite"/>
    </source>
</evidence>
<proteinExistence type="predicted"/>
<dbReference type="PANTHER" id="PTHR46825">
    <property type="entry name" value="D-ALANYL-D-ALANINE-CARBOXYPEPTIDASE/ENDOPEPTIDASE AMPH"/>
    <property type="match status" value="1"/>
</dbReference>
<reference evidence="4 5" key="1">
    <citation type="submission" date="2024-04" db="EMBL/GenBank/DDBJ databases">
        <authorList>
            <consortium name="Genoscope - CEA"/>
            <person name="William W."/>
        </authorList>
    </citation>
    <scope>NUCLEOTIDE SEQUENCE [LARGE SCALE GENOMIC DNA]</scope>
</reference>
<keyword evidence="2" id="KW-1133">Transmembrane helix</keyword>